<evidence type="ECO:0000256" key="1">
    <source>
        <dbReference type="SAM" id="Phobius"/>
    </source>
</evidence>
<keyword evidence="1" id="KW-1133">Transmembrane helix</keyword>
<dbReference type="Proteomes" id="UP000623269">
    <property type="component" value="Unassembled WGS sequence"/>
</dbReference>
<organism evidence="2 3">
    <name type="scientific">Mobilitalea sibirica</name>
    <dbReference type="NCBI Taxonomy" id="1462919"/>
    <lineage>
        <taxon>Bacteria</taxon>
        <taxon>Bacillati</taxon>
        <taxon>Bacillota</taxon>
        <taxon>Clostridia</taxon>
        <taxon>Lachnospirales</taxon>
        <taxon>Lachnospiraceae</taxon>
        <taxon>Mobilitalea</taxon>
    </lineage>
</organism>
<name>A0A8J7H4G6_9FIRM</name>
<dbReference type="RefSeq" id="WP_197662504.1">
    <property type="nucleotide sequence ID" value="NZ_JAEAGR010000018.1"/>
</dbReference>
<evidence type="ECO:0000313" key="2">
    <source>
        <dbReference type="EMBL" id="MBH1942255.1"/>
    </source>
</evidence>
<dbReference type="AlphaFoldDB" id="A0A8J7H4G6"/>
<proteinExistence type="predicted"/>
<accession>A0A8J7H4G6</accession>
<feature type="transmembrane region" description="Helical" evidence="1">
    <location>
        <begin position="35"/>
        <end position="53"/>
    </location>
</feature>
<reference evidence="2" key="1">
    <citation type="submission" date="2020-12" db="EMBL/GenBank/DDBJ databases">
        <title>M. sibirica DSM 26468T genome.</title>
        <authorList>
            <person name="Thieme N."/>
            <person name="Rettenmaier R."/>
            <person name="Zverlov V."/>
            <person name="Liebl W."/>
        </authorList>
    </citation>
    <scope>NUCLEOTIDE SEQUENCE</scope>
    <source>
        <strain evidence="2">DSM 26468</strain>
    </source>
</reference>
<sequence length="119" mass="13701">MDKKRLYTIGKWSAVILLISGNFISYRLNNTPLNLVLALLVFAYSIYEFFLFLKVKKLNTAIKLYLFTFYLFAVLTLLTGLQSLLVDNFQATIICALLVVGDIILILFTIHRLDNFNQN</sequence>
<feature type="transmembrane region" description="Helical" evidence="1">
    <location>
        <begin position="12"/>
        <end position="29"/>
    </location>
</feature>
<protein>
    <submittedName>
        <fullName evidence="2">Uncharacterized protein</fullName>
    </submittedName>
</protein>
<keyword evidence="3" id="KW-1185">Reference proteome</keyword>
<keyword evidence="1" id="KW-0812">Transmembrane</keyword>
<feature type="transmembrane region" description="Helical" evidence="1">
    <location>
        <begin position="65"/>
        <end position="85"/>
    </location>
</feature>
<gene>
    <name evidence="2" type="ORF">I5677_15245</name>
</gene>
<keyword evidence="1" id="KW-0472">Membrane</keyword>
<comment type="caution">
    <text evidence="2">The sequence shown here is derived from an EMBL/GenBank/DDBJ whole genome shotgun (WGS) entry which is preliminary data.</text>
</comment>
<evidence type="ECO:0000313" key="3">
    <source>
        <dbReference type="Proteomes" id="UP000623269"/>
    </source>
</evidence>
<feature type="transmembrane region" description="Helical" evidence="1">
    <location>
        <begin position="91"/>
        <end position="110"/>
    </location>
</feature>
<dbReference type="EMBL" id="JAEAGR010000018">
    <property type="protein sequence ID" value="MBH1942255.1"/>
    <property type="molecule type" value="Genomic_DNA"/>
</dbReference>